<keyword evidence="3" id="KW-1185">Reference proteome</keyword>
<dbReference type="EMBL" id="JAFNEN010000441">
    <property type="protein sequence ID" value="KAG8182921.1"/>
    <property type="molecule type" value="Genomic_DNA"/>
</dbReference>
<evidence type="ECO:0000259" key="1">
    <source>
        <dbReference type="SMART" id="SM00597"/>
    </source>
</evidence>
<gene>
    <name evidence="2" type="ORF">JTE90_028743</name>
</gene>
<protein>
    <recommendedName>
        <fullName evidence="1">TTF-type domain-containing protein</fullName>
    </recommendedName>
</protein>
<sequence>MLTSNEFLFLVSLDWQQEQLLENTDSSNNKAIEKKHGLFVENKDSAHGTPCPGPFQHQLYDIGYAVGKILEDDKKLKFLDETWNPPVNFSFPTKAEGKQNRKFRYEWLQQYKWLAYSEYLEGGFCKMCVLFAPTGAGIGNQILKTFVKEPLSKYKKATEELKYHESTQYHQFSVEKALNFKDTFNSAPGSSKQHISYMLDKKKAAVVEHNRKRLKPIVKTILFCARNNLPLRGHRDDGKMNNEDCLDQWFSTF</sequence>
<accession>A0AAV6UGZ2</accession>
<dbReference type="SMART" id="SM00597">
    <property type="entry name" value="ZnF_TTF"/>
    <property type="match status" value="1"/>
</dbReference>
<dbReference type="Proteomes" id="UP000827092">
    <property type="component" value="Unassembled WGS sequence"/>
</dbReference>
<proteinExistence type="predicted"/>
<dbReference type="AlphaFoldDB" id="A0AAV6UGZ2"/>
<comment type="caution">
    <text evidence="2">The sequence shown here is derived from an EMBL/GenBank/DDBJ whole genome shotgun (WGS) entry which is preliminary data.</text>
</comment>
<evidence type="ECO:0000313" key="3">
    <source>
        <dbReference type="Proteomes" id="UP000827092"/>
    </source>
</evidence>
<evidence type="ECO:0000313" key="2">
    <source>
        <dbReference type="EMBL" id="KAG8182921.1"/>
    </source>
</evidence>
<organism evidence="2 3">
    <name type="scientific">Oedothorax gibbosus</name>
    <dbReference type="NCBI Taxonomy" id="931172"/>
    <lineage>
        <taxon>Eukaryota</taxon>
        <taxon>Metazoa</taxon>
        <taxon>Ecdysozoa</taxon>
        <taxon>Arthropoda</taxon>
        <taxon>Chelicerata</taxon>
        <taxon>Arachnida</taxon>
        <taxon>Araneae</taxon>
        <taxon>Araneomorphae</taxon>
        <taxon>Entelegynae</taxon>
        <taxon>Araneoidea</taxon>
        <taxon>Linyphiidae</taxon>
        <taxon>Erigoninae</taxon>
        <taxon>Oedothorax</taxon>
    </lineage>
</organism>
<feature type="domain" description="TTF-type" evidence="1">
    <location>
        <begin position="99"/>
        <end position="201"/>
    </location>
</feature>
<name>A0AAV6UGZ2_9ARAC</name>
<reference evidence="2 3" key="1">
    <citation type="journal article" date="2022" name="Nat. Ecol. Evol.">
        <title>A masculinizing supergene underlies an exaggerated male reproductive morph in a spider.</title>
        <authorList>
            <person name="Hendrickx F."/>
            <person name="De Corte Z."/>
            <person name="Sonet G."/>
            <person name="Van Belleghem S.M."/>
            <person name="Kostlbacher S."/>
            <person name="Vangestel C."/>
        </authorList>
    </citation>
    <scope>NUCLEOTIDE SEQUENCE [LARGE SCALE GENOMIC DNA]</scope>
    <source>
        <strain evidence="2">W744_W776</strain>
    </source>
</reference>
<dbReference type="InterPro" id="IPR006580">
    <property type="entry name" value="Znf_TTF"/>
</dbReference>